<dbReference type="EMBL" id="BLLB01000001">
    <property type="protein sequence ID" value="GFG99661.1"/>
    <property type="molecule type" value="Genomic_DNA"/>
</dbReference>
<protein>
    <submittedName>
        <fullName evidence="1">Uncharacterized protein</fullName>
    </submittedName>
</protein>
<gene>
    <name evidence="1" type="ORF">MHIP_01450</name>
</gene>
<sequence length="235" mass="24965">MSAPAAVVDLAEYLRGLHVARRGAAELGLPVLHFESLDAATVSWCRDWRAEIRMTDLAAEVAASPAVTVGAVDFVLVHLGQSRQPVADRLAQLGTREARFGELFNGGDLEAALDEHIEFFDGMPIFTVLPVVAAIVDDLMPVSRLRAWSVAEVIHTMLPTNSGMAVASALDGAGRPGRQLVSADRLDRDWLDVGLTGIPGHPALVGRATMFTYLDDARAALAGVADEVFTVRAGG</sequence>
<reference evidence="1 2" key="1">
    <citation type="journal article" date="2019" name="Emerg. Microbes Infect.">
        <title>Comprehensive subspecies identification of 175 nontuberculous mycobacteria species based on 7547 genomic profiles.</title>
        <authorList>
            <person name="Matsumoto Y."/>
            <person name="Kinjo T."/>
            <person name="Motooka D."/>
            <person name="Nabeya D."/>
            <person name="Jung N."/>
            <person name="Uechi K."/>
            <person name="Horii T."/>
            <person name="Iida T."/>
            <person name="Fujita J."/>
            <person name="Nakamura S."/>
        </authorList>
    </citation>
    <scope>NUCLEOTIDE SEQUENCE [LARGE SCALE GENOMIC DNA]</scope>
    <source>
        <strain evidence="1 2">JCM 30996</strain>
    </source>
</reference>
<dbReference type="AlphaFoldDB" id="A0A7I9ZF55"/>
<evidence type="ECO:0000313" key="2">
    <source>
        <dbReference type="Proteomes" id="UP000465304"/>
    </source>
</evidence>
<name>A0A7I9ZF55_9MYCO</name>
<proteinExistence type="predicted"/>
<accession>A0A7I9ZF55</accession>
<dbReference type="RefSeq" id="WP_163886447.1">
    <property type="nucleotide sequence ID" value="NZ_BLLB01000001.1"/>
</dbReference>
<dbReference type="Proteomes" id="UP000465304">
    <property type="component" value="Unassembled WGS sequence"/>
</dbReference>
<keyword evidence="2" id="KW-1185">Reference proteome</keyword>
<organism evidence="1 2">
    <name type="scientific">Mycolicibacterium hippocampi</name>
    <dbReference type="NCBI Taxonomy" id="659824"/>
    <lineage>
        <taxon>Bacteria</taxon>
        <taxon>Bacillati</taxon>
        <taxon>Actinomycetota</taxon>
        <taxon>Actinomycetes</taxon>
        <taxon>Mycobacteriales</taxon>
        <taxon>Mycobacteriaceae</taxon>
        <taxon>Mycolicibacterium</taxon>
    </lineage>
</organism>
<evidence type="ECO:0000313" key="1">
    <source>
        <dbReference type="EMBL" id="GFG99661.1"/>
    </source>
</evidence>
<comment type="caution">
    <text evidence="1">The sequence shown here is derived from an EMBL/GenBank/DDBJ whole genome shotgun (WGS) entry which is preliminary data.</text>
</comment>